<dbReference type="EC" id="3.2.1.86" evidence="5"/>
<evidence type="ECO:0000256" key="2">
    <source>
        <dbReference type="ARBA" id="ARBA00022801"/>
    </source>
</evidence>
<dbReference type="InterPro" id="IPR001360">
    <property type="entry name" value="Glyco_hydro_1"/>
</dbReference>
<dbReference type="PANTHER" id="PTHR10353:SF36">
    <property type="entry name" value="LP05116P"/>
    <property type="match status" value="1"/>
</dbReference>
<protein>
    <submittedName>
        <fullName evidence="5">6-phospho-beta-glucosidase GmuD</fullName>
        <ecNumber evidence="5">3.2.1.86</ecNumber>
    </submittedName>
</protein>
<dbReference type="PRINTS" id="PR00131">
    <property type="entry name" value="GLHYDRLASE1"/>
</dbReference>
<dbReference type="FunFam" id="3.20.20.80:FF:000004">
    <property type="entry name" value="Beta-glucosidase 6-phospho-beta-glucosidase"/>
    <property type="match status" value="1"/>
</dbReference>
<reference evidence="5 6" key="1">
    <citation type="submission" date="2019-10" db="EMBL/GenBank/DDBJ databases">
        <authorList>
            <person name="Wolf R A."/>
        </authorList>
    </citation>
    <scope>NUCLEOTIDE SEQUENCE [LARGE SCALE GENOMIC DNA]</scope>
    <source>
        <strain evidence="5">Collinsella_aerofaciens_AK_138A</strain>
    </source>
</reference>
<dbReference type="Proteomes" id="UP000330807">
    <property type="component" value="Unassembled WGS sequence"/>
</dbReference>
<keyword evidence="2 5" id="KW-0378">Hydrolase</keyword>
<evidence type="ECO:0000256" key="3">
    <source>
        <dbReference type="ARBA" id="ARBA00023295"/>
    </source>
</evidence>
<evidence type="ECO:0000313" key="6">
    <source>
        <dbReference type="Proteomes" id="UP000330807"/>
    </source>
</evidence>
<accession>A0A5K1JBE2</accession>
<dbReference type="PANTHER" id="PTHR10353">
    <property type="entry name" value="GLYCOSYL HYDROLASE"/>
    <property type="match status" value="1"/>
</dbReference>
<dbReference type="Gene3D" id="3.20.20.80">
    <property type="entry name" value="Glycosidases"/>
    <property type="match status" value="1"/>
</dbReference>
<dbReference type="Pfam" id="PF00232">
    <property type="entry name" value="Glyco_hydro_1"/>
    <property type="match status" value="1"/>
</dbReference>
<proteinExistence type="inferred from homology"/>
<dbReference type="InterPro" id="IPR017853">
    <property type="entry name" value="GH"/>
</dbReference>
<dbReference type="AlphaFoldDB" id="A0A5K1JBE2"/>
<evidence type="ECO:0000256" key="4">
    <source>
        <dbReference type="RuleBase" id="RU003690"/>
    </source>
</evidence>
<sequence>MRTLADAIHQDKFLWGSTTAAYQCEGGWNADGKGEGEWDFFSHKSPYNINSVDADVACDFYHKYREDIDLLAKGGQNTLRFSIAWSRIFPNGSGEINQGGVDFYNNVINYCLEKGIEPNVTLFHYDLPSALAAKGGWLNMEMADIFCDYAKTCFELFGDRVKIWVTHNEPRYYAHCGYFVGNFPPNRHLDMTSYYQVLYNLMLGSAKAVAAFRSMGIDGTIGVVHDSGSIEVSPDTINPNTVFSDADFFFNRMVLCPALEGSLPAEFDTMMKRFGVALFQAPNEADIFASGKVDFLGLNLYNRQYVSDWQGGQTSATNNRSKGNGIQKREGVVIKHLFETAFDDTVERNRWGREVRPESMYNALIELKDRYGNPTVMITENGHGSLESMDEYGEIADDERIEALSAFINQMIRAKNDGANVCGYYVWSTMDLYSWVNGCSKRYGLVFIDYENDCKRIPKKSWYWYRDFIASHSS</sequence>
<dbReference type="SUPFAM" id="SSF51445">
    <property type="entry name" value="(Trans)glycosidases"/>
    <property type="match status" value="1"/>
</dbReference>
<evidence type="ECO:0000313" key="5">
    <source>
        <dbReference type="EMBL" id="VWM00878.1"/>
    </source>
</evidence>
<dbReference type="PROSITE" id="PS00653">
    <property type="entry name" value="GLYCOSYL_HYDROL_F1_2"/>
    <property type="match status" value="1"/>
</dbReference>
<evidence type="ECO:0000256" key="1">
    <source>
        <dbReference type="ARBA" id="ARBA00010838"/>
    </source>
</evidence>
<name>A0A5K1JBE2_9ACTN</name>
<gene>
    <name evidence="5" type="primary">gmuD</name>
    <name evidence="5" type="ORF">LMKDKBCB_00386</name>
</gene>
<dbReference type="InterPro" id="IPR033132">
    <property type="entry name" value="GH_1_N_CS"/>
</dbReference>
<dbReference type="GO" id="GO:0008706">
    <property type="term" value="F:6-phospho-beta-glucosidase activity"/>
    <property type="evidence" value="ECO:0007669"/>
    <property type="project" value="UniProtKB-EC"/>
</dbReference>
<dbReference type="EMBL" id="CABWIH010000047">
    <property type="protein sequence ID" value="VWM00878.1"/>
    <property type="molecule type" value="Genomic_DNA"/>
</dbReference>
<dbReference type="GO" id="GO:0005975">
    <property type="term" value="P:carbohydrate metabolic process"/>
    <property type="evidence" value="ECO:0007669"/>
    <property type="project" value="InterPro"/>
</dbReference>
<organism evidence="5 6">
    <name type="scientific">Collinsella aerofaciens</name>
    <dbReference type="NCBI Taxonomy" id="74426"/>
    <lineage>
        <taxon>Bacteria</taxon>
        <taxon>Bacillati</taxon>
        <taxon>Actinomycetota</taxon>
        <taxon>Coriobacteriia</taxon>
        <taxon>Coriobacteriales</taxon>
        <taxon>Coriobacteriaceae</taxon>
        <taxon>Collinsella</taxon>
    </lineage>
</organism>
<dbReference type="RefSeq" id="WP_156063915.1">
    <property type="nucleotide sequence ID" value="NZ_CABWIH010000047.1"/>
</dbReference>
<keyword evidence="3 5" id="KW-0326">Glycosidase</keyword>
<comment type="similarity">
    <text evidence="1 4">Belongs to the glycosyl hydrolase 1 family.</text>
</comment>